<dbReference type="InterPro" id="IPR032710">
    <property type="entry name" value="NTF2-like_dom_sf"/>
</dbReference>
<dbReference type="OrthoDB" id="2400485at2759"/>
<dbReference type="SUPFAM" id="SSF54427">
    <property type="entry name" value="NTF2-like"/>
    <property type="match status" value="1"/>
</dbReference>
<dbReference type="PANTHER" id="PTHR34213">
    <property type="entry name" value="NUCLEAR TRANSPORT FACTOR 2 (NTF2) FAMILY PROTEIN"/>
    <property type="match status" value="1"/>
</dbReference>
<evidence type="ECO:0000313" key="1">
    <source>
        <dbReference type="EMBL" id="KPI38483.1"/>
    </source>
</evidence>
<dbReference type="Proteomes" id="UP000038010">
    <property type="component" value="Unassembled WGS sequence"/>
</dbReference>
<dbReference type="EMBL" id="LFJN01000018">
    <property type="protein sequence ID" value="KPI38483.1"/>
    <property type="molecule type" value="Genomic_DNA"/>
</dbReference>
<keyword evidence="2" id="KW-1185">Reference proteome</keyword>
<reference evidence="1 2" key="1">
    <citation type="submission" date="2015-06" db="EMBL/GenBank/DDBJ databases">
        <title>Draft genome of the ant-associated black yeast Phialophora attae CBS 131958.</title>
        <authorList>
            <person name="Moreno L.F."/>
            <person name="Stielow B.J."/>
            <person name="de Hoog S."/>
            <person name="Vicente V.A."/>
            <person name="Weiss V.A."/>
            <person name="de Vries M."/>
            <person name="Cruz L.M."/>
            <person name="Souza E.M."/>
        </authorList>
    </citation>
    <scope>NUCLEOTIDE SEQUENCE [LARGE SCALE GENOMIC DNA]</scope>
    <source>
        <strain evidence="1 2">CBS 131958</strain>
    </source>
</reference>
<sequence length="184" mass="20138">MTTPSSFSQYSILTPPTTLSASAAGSKLTEPQQLLVASVLDLFAGHPSKRKLTLWTDTASFHDPLTNATGRKQFEAQWYGLKTAFSEIERLGCEVKSGGNPIELGLKTRYKVKGIGSEQTIESQILIHTTGSDSDMRITKVEDKWDGEIKDGPIKNALRELNSKTVPVMVKVPASVEEEERGSK</sequence>
<name>A0A0N1NXZ7_9EURO</name>
<comment type="caution">
    <text evidence="1">The sequence shown here is derived from an EMBL/GenBank/DDBJ whole genome shotgun (WGS) entry which is preliminary data.</text>
</comment>
<protein>
    <recommendedName>
        <fullName evidence="3">SnoaL-like domain-containing protein</fullName>
    </recommendedName>
</protein>
<dbReference type="GeneID" id="28736174"/>
<organism evidence="1 2">
    <name type="scientific">Cyphellophora attinorum</name>
    <dbReference type="NCBI Taxonomy" id="1664694"/>
    <lineage>
        <taxon>Eukaryota</taxon>
        <taxon>Fungi</taxon>
        <taxon>Dikarya</taxon>
        <taxon>Ascomycota</taxon>
        <taxon>Pezizomycotina</taxon>
        <taxon>Eurotiomycetes</taxon>
        <taxon>Chaetothyriomycetidae</taxon>
        <taxon>Chaetothyriales</taxon>
        <taxon>Cyphellophoraceae</taxon>
        <taxon>Cyphellophora</taxon>
    </lineage>
</organism>
<evidence type="ECO:0008006" key="3">
    <source>
        <dbReference type="Google" id="ProtNLM"/>
    </source>
</evidence>
<accession>A0A0N1NXZ7</accession>
<evidence type="ECO:0000313" key="2">
    <source>
        <dbReference type="Proteomes" id="UP000038010"/>
    </source>
</evidence>
<dbReference type="VEuPathDB" id="FungiDB:AB675_4175"/>
<dbReference type="PANTHER" id="PTHR34213:SF2">
    <property type="entry name" value="NUCLEAR TRANSPORT FACTOR 2 (NTF2) FAMILY PROTEIN"/>
    <property type="match status" value="1"/>
</dbReference>
<gene>
    <name evidence="1" type="ORF">AB675_4175</name>
</gene>
<dbReference type="AlphaFoldDB" id="A0A0N1NXZ7"/>
<proteinExistence type="predicted"/>
<dbReference type="RefSeq" id="XP_017998446.1">
    <property type="nucleotide sequence ID" value="XM_018144294.1"/>
</dbReference>